<dbReference type="InterPro" id="IPR032691">
    <property type="entry name" value="Mon2/Sec7/BIG1-like_HUS"/>
</dbReference>
<dbReference type="GeneID" id="27907343"/>
<evidence type="ECO:0000313" key="7">
    <source>
        <dbReference type="EMBL" id="EMF18008.1"/>
    </source>
</evidence>
<dbReference type="InterPro" id="IPR032817">
    <property type="entry name" value="Mon2_C"/>
</dbReference>
<organism evidence="7 8">
    <name type="scientific">Sphaerulina musiva (strain SO2202)</name>
    <name type="common">Poplar stem canker fungus</name>
    <name type="synonym">Septoria musiva</name>
    <dbReference type="NCBI Taxonomy" id="692275"/>
    <lineage>
        <taxon>Eukaryota</taxon>
        <taxon>Fungi</taxon>
        <taxon>Dikarya</taxon>
        <taxon>Ascomycota</taxon>
        <taxon>Pezizomycotina</taxon>
        <taxon>Dothideomycetes</taxon>
        <taxon>Dothideomycetidae</taxon>
        <taxon>Mycosphaerellales</taxon>
        <taxon>Mycosphaerellaceae</taxon>
        <taxon>Sphaerulina</taxon>
    </lineage>
</organism>
<protein>
    <recommendedName>
        <fullName evidence="9">Endosomal peripheral membrane protein</fullName>
    </recommendedName>
</protein>
<sequence>MTSALLAHELSTLSSEAKRKNTDLRNAANASLQELKSLTVTSEQQLAADLRNRPGFVHPFLIACSTHTTRFAASGISCLQRLIVSGGLPRARLQDTLQAFNTCADLGLDVQLKILQALPSLIQNYVTDLEGDLLAIALQLCASLQASKTATVSGVAAATLQSLVTTVFEKVVTEDQAADDEAPTVEVPGGDEAIQLKPAAFDAYRVFRDLALAADERPTKFVGFQQCLPSLELLWSSIHSNPDLFARHDELLSIIGANVWPMIIRALSERLSFSVTVRSVRLLSLLLDRHLSRFSEDCEVALNLCTQALEYDYATSWKRALVLEVLRDFFSNGGLVVEAYMAFDMQEGGKPVVQDMLSAFVRLSTEKPAAIGLGQQSSVPTGPTSPGQSATDHAALEAAGGMAGVISFGASFGVAEASIAGVSAQWSLPRTLVLEQLDKHDPPTLAETYPYALILECLSGLSDSLAKIVLPLTVQHEKRRPKSSSTSTESSGVAQGRKRSTSFRTRAVPMNPLDAKDAPFAGRVSAVASIVDNSWPAVLATASTFLNAALDDTYFRNLIKAYQRFVQVAGVLRLSTPRDALMTTLAKAAIPPHVLNAAIMEPVKSPVAESPRIFSNPKNASIVETLVSPSSSLPMDASRRSSMENVKPMLTVRNLLCLRALLNIAIALGPTLQGAFAVIVSALKQADMVLSTTTPQQLTRQSSFSAHGSTDNATIVQAFSAEVANVEKAASNLLESTSDYPNEAFIHVLATFCKLLHSSGEGFSSPASPTPDQQPAPARRPLSNRRTFSGLPGISAVVEMRSRDYHFVLPKLGKLAELNVSRFTSDSPSESGWNLLAEELATVAKNNDVPRDARRSATHVLVKLAEATIAEVVREEPEDRVDVQRRGLSMLLRIIDEIYLEDGDLSQTDLEVQSFVFESLHAILERHGELLVAGWNLVLAIISSAFEHDGVQSRATENDEVTIDWMHISFELVTPQIGRTAFDATQLLCSDFLDLLPIDTVTSLIELLHRFMCQFADLNASLTAVTMTLAVSDHLFAKSTAAELDAFVHTATDFDDLEDEMKPMLRTCRPAQWLMLLIRLRDVAVQPQHEIRNATFQTMCGVLKSHGDELSPSAWDLLLRSTLLHVSRADSYSYVELADRREAEGSSPAPDIAMSRTIISGTSGVIAQHLRLIEQVKKLPSLWEVFLSMLERYLDVEDYILNATVYSSLAQVLSGILPSATLWKSPIYRTISLWLKRVPQFEDGPHVAKIKSNQDAFIAYAEAGTELYRLTFDSLSISQARILIDNMFHIVKNSDGPLYGGDTNTMSPLQSKVFALLKSMKLESPSLPACLITVAAKFTTLHHHTAGSRASGKQGPTFIALSHEAIAWLEQLIMPMFSDPEVFESNALTLTLQALRQIAEAKYSVKAEQKGVPLWQRATTAALTIAAPALQRVDEVDDTIRSQVLHLIGIINAIISSDSLPHMQDAQKIYDDQLFDINSFQKMRDVLVPRLGNPLFPDDFRLSYVYQLYRASIIHPPEDCDSLEAGQPPLKDISKIRRGRVKKVAYSQREDMAYVCWKELQALASPQHKTSDEDAPPDMLAQVATPFLIRRLAMPIRAYIADQPLRGKRPQPLSELEELLFSFECIQTLKLPPHALAAELKEGGIQRSFAQPHLHFLYPLLVQAVSTASDKWSGADEVLVPLHSLLESIGFGEL</sequence>
<name>N1QNR9_SPHMS</name>
<keyword evidence="1" id="KW-0813">Transport</keyword>
<evidence type="ECO:0000259" key="6">
    <source>
        <dbReference type="Pfam" id="PF16213"/>
    </source>
</evidence>
<evidence type="ECO:0000259" key="4">
    <source>
        <dbReference type="Pfam" id="PF12783"/>
    </source>
</evidence>
<dbReference type="Pfam" id="PF16206">
    <property type="entry name" value="Mon2_C"/>
    <property type="match status" value="1"/>
</dbReference>
<dbReference type="GO" id="GO:0015031">
    <property type="term" value="P:protein transport"/>
    <property type="evidence" value="ECO:0007669"/>
    <property type="project" value="UniProtKB-KW"/>
</dbReference>
<proteinExistence type="predicted"/>
<dbReference type="GO" id="GO:0005794">
    <property type="term" value="C:Golgi apparatus"/>
    <property type="evidence" value="ECO:0007669"/>
    <property type="project" value="UniProtKB-ARBA"/>
</dbReference>
<dbReference type="EMBL" id="KB456260">
    <property type="protein sequence ID" value="EMF18008.1"/>
    <property type="molecule type" value="Genomic_DNA"/>
</dbReference>
<evidence type="ECO:0000256" key="1">
    <source>
        <dbReference type="ARBA" id="ARBA00022448"/>
    </source>
</evidence>
<dbReference type="OrthoDB" id="294853at2759"/>
<dbReference type="eggNOG" id="KOG1848">
    <property type="taxonomic scope" value="Eukaryota"/>
</dbReference>
<accession>N1QNR9</accession>
<evidence type="ECO:0000313" key="8">
    <source>
        <dbReference type="Proteomes" id="UP000016931"/>
    </source>
</evidence>
<evidence type="ECO:0008006" key="9">
    <source>
        <dbReference type="Google" id="ProtNLM"/>
    </source>
</evidence>
<evidence type="ECO:0000259" key="5">
    <source>
        <dbReference type="Pfam" id="PF16206"/>
    </source>
</evidence>
<evidence type="ECO:0000256" key="3">
    <source>
        <dbReference type="SAM" id="MobiDB-lite"/>
    </source>
</evidence>
<dbReference type="OMA" id="AWRLCLN"/>
<feature type="domain" description="Mon2 C-terminal" evidence="5">
    <location>
        <begin position="991"/>
        <end position="1124"/>
    </location>
</feature>
<keyword evidence="8" id="KW-1185">Reference proteome</keyword>
<dbReference type="InterPro" id="IPR032629">
    <property type="entry name" value="DCB_dom"/>
</dbReference>
<dbReference type="RefSeq" id="XP_016766129.1">
    <property type="nucleotide sequence ID" value="XM_016910206.1"/>
</dbReference>
<evidence type="ECO:0000256" key="2">
    <source>
        <dbReference type="ARBA" id="ARBA00022927"/>
    </source>
</evidence>
<dbReference type="HOGENOM" id="CLU_001169_1_0_1"/>
<feature type="region of interest" description="Disordered" evidence="3">
    <location>
        <begin position="477"/>
        <end position="507"/>
    </location>
</feature>
<dbReference type="SUPFAM" id="SSF48371">
    <property type="entry name" value="ARM repeat"/>
    <property type="match status" value="2"/>
</dbReference>
<dbReference type="InterPro" id="IPR016024">
    <property type="entry name" value="ARM-type_fold"/>
</dbReference>
<feature type="region of interest" description="Disordered" evidence="3">
    <location>
        <begin position="763"/>
        <end position="787"/>
    </location>
</feature>
<dbReference type="Proteomes" id="UP000016931">
    <property type="component" value="Unassembled WGS sequence"/>
</dbReference>
<dbReference type="STRING" id="692275.N1QNR9"/>
<feature type="domain" description="Mon2/Sec7/BIG1-like dimerisation and cyclophilin-binding" evidence="6">
    <location>
        <begin position="5"/>
        <end position="175"/>
    </location>
</feature>
<gene>
    <name evidence="7" type="ORF">SEPMUDRAFT_78889</name>
</gene>
<feature type="domain" description="Mon2/Sec7/BIG1-like HUS" evidence="4">
    <location>
        <begin position="200"/>
        <end position="351"/>
    </location>
</feature>
<dbReference type="Pfam" id="PF16213">
    <property type="entry name" value="DCB"/>
    <property type="match status" value="1"/>
</dbReference>
<dbReference type="Pfam" id="PF12783">
    <property type="entry name" value="Sec7-like_HUS"/>
    <property type="match status" value="1"/>
</dbReference>
<keyword evidence="2" id="KW-0653">Protein transport</keyword>
<reference evidence="7 8" key="1">
    <citation type="journal article" date="2012" name="PLoS Pathog.">
        <title>Diverse lifestyles and strategies of plant pathogenesis encoded in the genomes of eighteen Dothideomycetes fungi.</title>
        <authorList>
            <person name="Ohm R.A."/>
            <person name="Feau N."/>
            <person name="Henrissat B."/>
            <person name="Schoch C.L."/>
            <person name="Horwitz B.A."/>
            <person name="Barry K.W."/>
            <person name="Condon B.J."/>
            <person name="Copeland A.C."/>
            <person name="Dhillon B."/>
            <person name="Glaser F."/>
            <person name="Hesse C.N."/>
            <person name="Kosti I."/>
            <person name="LaButti K."/>
            <person name="Lindquist E.A."/>
            <person name="Lucas S."/>
            <person name="Salamov A.A."/>
            <person name="Bradshaw R.E."/>
            <person name="Ciuffetti L."/>
            <person name="Hamelin R.C."/>
            <person name="Kema G.H.J."/>
            <person name="Lawrence C."/>
            <person name="Scott J.A."/>
            <person name="Spatafora J.W."/>
            <person name="Turgeon B.G."/>
            <person name="de Wit P.J.G.M."/>
            <person name="Zhong S."/>
            <person name="Goodwin S.B."/>
            <person name="Grigoriev I.V."/>
        </authorList>
    </citation>
    <scope>NUCLEOTIDE SEQUENCE [LARGE SCALE GENOMIC DNA]</scope>
    <source>
        <strain evidence="7 8">SO2202</strain>
    </source>
</reference>